<evidence type="ECO:0000313" key="2">
    <source>
        <dbReference type="WBParaSite" id="Gr19_v10_g6722.t1"/>
    </source>
</evidence>
<reference evidence="2" key="1">
    <citation type="submission" date="2022-11" db="UniProtKB">
        <authorList>
            <consortium name="WormBaseParasite"/>
        </authorList>
    </citation>
    <scope>IDENTIFICATION</scope>
</reference>
<keyword evidence="1" id="KW-1185">Reference proteome</keyword>
<organism evidence="1 2">
    <name type="scientific">Globodera rostochiensis</name>
    <name type="common">Golden nematode worm</name>
    <name type="synonym">Heterodera rostochiensis</name>
    <dbReference type="NCBI Taxonomy" id="31243"/>
    <lineage>
        <taxon>Eukaryota</taxon>
        <taxon>Metazoa</taxon>
        <taxon>Ecdysozoa</taxon>
        <taxon>Nematoda</taxon>
        <taxon>Chromadorea</taxon>
        <taxon>Rhabditida</taxon>
        <taxon>Tylenchina</taxon>
        <taxon>Tylenchomorpha</taxon>
        <taxon>Tylenchoidea</taxon>
        <taxon>Heteroderidae</taxon>
        <taxon>Heteroderinae</taxon>
        <taxon>Globodera</taxon>
    </lineage>
</organism>
<sequence length="127" mass="14248">MYKEYWDAVQSMFEHEAGQYRLASTVWPLPSGHYRLRAITVWPLPSGHYRLRAITVWPLPGVDVGLATNKCHWTKGLEFTKALTRTEAVAFFGVTRSRDVATTAMDILSSMESLHFRTATSSAAASI</sequence>
<dbReference type="WBParaSite" id="Gr19_v10_g6722.t1">
    <property type="protein sequence ID" value="Gr19_v10_g6722.t1"/>
    <property type="gene ID" value="Gr19_v10_g6722"/>
</dbReference>
<accession>A0A914I1V4</accession>
<name>A0A914I1V4_GLORO</name>
<dbReference type="AlphaFoldDB" id="A0A914I1V4"/>
<proteinExistence type="predicted"/>
<protein>
    <submittedName>
        <fullName evidence="2">Uncharacterized protein</fullName>
    </submittedName>
</protein>
<dbReference type="Proteomes" id="UP000887572">
    <property type="component" value="Unplaced"/>
</dbReference>
<evidence type="ECO:0000313" key="1">
    <source>
        <dbReference type="Proteomes" id="UP000887572"/>
    </source>
</evidence>